<accession>A0A1J4JPA9</accession>
<evidence type="ECO:0008006" key="3">
    <source>
        <dbReference type="Google" id="ProtNLM"/>
    </source>
</evidence>
<keyword evidence="2" id="KW-1185">Reference proteome</keyword>
<comment type="caution">
    <text evidence="1">The sequence shown here is derived from an EMBL/GenBank/DDBJ whole genome shotgun (WGS) entry which is preliminary data.</text>
</comment>
<dbReference type="RefSeq" id="XP_068353360.1">
    <property type="nucleotide sequence ID" value="XM_068508909.1"/>
</dbReference>
<reference evidence="1" key="1">
    <citation type="submission" date="2016-10" db="EMBL/GenBank/DDBJ databases">
        <authorList>
            <person name="Benchimol M."/>
            <person name="Almeida L.G."/>
            <person name="Vasconcelos A.T."/>
            <person name="Perreira-Neves A."/>
            <person name="Rosa I.A."/>
            <person name="Tasca T."/>
            <person name="Bogo M.R."/>
            <person name="de Souza W."/>
        </authorList>
    </citation>
    <scope>NUCLEOTIDE SEQUENCE [LARGE SCALE GENOMIC DNA]</scope>
    <source>
        <strain evidence="1">K</strain>
    </source>
</reference>
<dbReference type="EMBL" id="MLAK01000965">
    <property type="protein sequence ID" value="OHT00224.1"/>
    <property type="molecule type" value="Genomic_DNA"/>
</dbReference>
<proteinExistence type="predicted"/>
<dbReference type="SUPFAM" id="SSF48403">
    <property type="entry name" value="Ankyrin repeat"/>
    <property type="match status" value="1"/>
</dbReference>
<sequence>MKCPIKFTSLNPPDWHILVNEKYCSCYKKTAIKVSPVIAKFAKENPNSFFSFSLDNWKYLQDHTNDIKIISSILNDDVTINDNNWKTIKIVSKKLEIQDLYEKVKEFKMNYADCALERFENNPQLKKMLSLQTLLKNLTEENLETSIQTFNEYLHYYSSKELAHIVYCSCISYLPQIDLIIKLLLSFQNILYLVIEKLRKPSKFIINHENKNNHLKNFIIYRIYKNNPLILTNFLENCDQNSIDNDYKEIEQLEFLREIIMKDDIEAFQYLKSTMMLPFSNQMGLFQQPIGSVHLSAMFGSFKIFKYLFLNNSAMQSDIVPFAFIGGNIDIVRLCEQKKLIEKHNNVKLLLKISIIFHHQPLFEWIYNGSIIKSSKIKKDALLKSFVKFSIKYCNMEVLLFLRTQMIRLSSFLPYAVCYDLCSIAKGMLSYPRLNPNICWKPKLTAIHYSILNQNFELFLLLLNNKKINLSVLFPNLTYGDMNLFHFACLNDKTGVFLKFMIKNDKFDHKMIYSKTTFTRFFEYPPIYEMCGYAIAFCSKNFIALEILYPIFKNAPKDLLVIDKFGYYLRHSDRRHTIKSFFQEMYPKTNCEGLRKYII</sequence>
<name>A0A1J4JPA9_9EUKA</name>
<evidence type="ECO:0000313" key="2">
    <source>
        <dbReference type="Proteomes" id="UP000179807"/>
    </source>
</evidence>
<dbReference type="GeneID" id="94843613"/>
<protein>
    <recommendedName>
        <fullName evidence="3">DUF3447 domain-containing protein</fullName>
    </recommendedName>
</protein>
<evidence type="ECO:0000313" key="1">
    <source>
        <dbReference type="EMBL" id="OHT00224.1"/>
    </source>
</evidence>
<organism evidence="1 2">
    <name type="scientific">Tritrichomonas foetus</name>
    <dbReference type="NCBI Taxonomy" id="1144522"/>
    <lineage>
        <taxon>Eukaryota</taxon>
        <taxon>Metamonada</taxon>
        <taxon>Parabasalia</taxon>
        <taxon>Tritrichomonadida</taxon>
        <taxon>Tritrichomonadidae</taxon>
        <taxon>Tritrichomonas</taxon>
    </lineage>
</organism>
<dbReference type="InterPro" id="IPR036770">
    <property type="entry name" value="Ankyrin_rpt-contain_sf"/>
</dbReference>
<gene>
    <name evidence="1" type="ORF">TRFO_33139</name>
</gene>
<dbReference type="AlphaFoldDB" id="A0A1J4JPA9"/>
<dbReference type="VEuPathDB" id="TrichDB:TRFO_33139"/>
<dbReference type="Proteomes" id="UP000179807">
    <property type="component" value="Unassembled WGS sequence"/>
</dbReference>